<protein>
    <recommendedName>
        <fullName evidence="1">JmjC domain-containing protein</fullName>
    </recommendedName>
</protein>
<evidence type="ECO:0000313" key="2">
    <source>
        <dbReference type="EMBL" id="CAE8670815.1"/>
    </source>
</evidence>
<feature type="non-terminal residue" evidence="2">
    <location>
        <position position="1"/>
    </location>
</feature>
<dbReference type="EMBL" id="CAJNNW010023531">
    <property type="protein sequence ID" value="CAE8670815.1"/>
    <property type="molecule type" value="Genomic_DNA"/>
</dbReference>
<comment type="caution">
    <text evidence="2">The sequence shown here is derived from an EMBL/GenBank/DDBJ whole genome shotgun (WGS) entry which is preliminary data.</text>
</comment>
<organism evidence="2 3">
    <name type="scientific">Polarella glacialis</name>
    <name type="common">Dinoflagellate</name>
    <dbReference type="NCBI Taxonomy" id="89957"/>
    <lineage>
        <taxon>Eukaryota</taxon>
        <taxon>Sar</taxon>
        <taxon>Alveolata</taxon>
        <taxon>Dinophyceae</taxon>
        <taxon>Suessiales</taxon>
        <taxon>Suessiaceae</taxon>
        <taxon>Polarella</taxon>
    </lineage>
</organism>
<dbReference type="AlphaFoldDB" id="A0A813J712"/>
<name>A0A813J712_POLGL</name>
<evidence type="ECO:0000313" key="3">
    <source>
        <dbReference type="Proteomes" id="UP000626109"/>
    </source>
</evidence>
<proteinExistence type="predicted"/>
<dbReference type="SUPFAM" id="SSF51197">
    <property type="entry name" value="Clavaminate synthase-like"/>
    <property type="match status" value="1"/>
</dbReference>
<dbReference type="PANTHER" id="PTHR12480">
    <property type="entry name" value="ARGININE DEMETHYLASE AND LYSYL-HYDROXYLASE JMJD"/>
    <property type="match status" value="1"/>
</dbReference>
<dbReference type="Pfam" id="PF02373">
    <property type="entry name" value="JmjC"/>
    <property type="match status" value="1"/>
</dbReference>
<dbReference type="Proteomes" id="UP000626109">
    <property type="component" value="Unassembled WGS sequence"/>
</dbReference>
<feature type="non-terminal residue" evidence="2">
    <location>
        <position position="95"/>
    </location>
</feature>
<sequence>RWVMFPRDVPAKDIGALEGDAYKDGGPQAYWWLDHYPRLREQGAKLGMVDIVQGPGDTIFVPAGWWHATLNLPSDGEDVTVACTRNVFPPASLPY</sequence>
<dbReference type="InterPro" id="IPR003347">
    <property type="entry name" value="JmjC_dom"/>
</dbReference>
<feature type="domain" description="JmjC" evidence="1">
    <location>
        <begin position="1"/>
        <end position="95"/>
    </location>
</feature>
<dbReference type="Gene3D" id="2.60.120.650">
    <property type="entry name" value="Cupin"/>
    <property type="match status" value="1"/>
</dbReference>
<reference evidence="2" key="1">
    <citation type="submission" date="2021-02" db="EMBL/GenBank/DDBJ databases">
        <authorList>
            <person name="Dougan E. K."/>
            <person name="Rhodes N."/>
            <person name="Thang M."/>
            <person name="Chan C."/>
        </authorList>
    </citation>
    <scope>NUCLEOTIDE SEQUENCE</scope>
</reference>
<dbReference type="PROSITE" id="PS51184">
    <property type="entry name" value="JMJC"/>
    <property type="match status" value="1"/>
</dbReference>
<dbReference type="InterPro" id="IPR050910">
    <property type="entry name" value="JMJD6_ArgDemeth/LysHydrox"/>
</dbReference>
<accession>A0A813J712</accession>
<evidence type="ECO:0000259" key="1">
    <source>
        <dbReference type="PROSITE" id="PS51184"/>
    </source>
</evidence>
<gene>
    <name evidence="2" type="ORF">PGLA2088_LOCUS17566</name>
</gene>